<dbReference type="SMART" id="SM00382">
    <property type="entry name" value="AAA"/>
    <property type="match status" value="2"/>
</dbReference>
<evidence type="ECO:0000313" key="12">
    <source>
        <dbReference type="EMBL" id="KJE75445.1"/>
    </source>
</evidence>
<keyword evidence="6" id="KW-0547">Nucleotide-binding</keyword>
<dbReference type="eggNOG" id="COG1129">
    <property type="taxonomic scope" value="Bacteria"/>
</dbReference>
<evidence type="ECO:0000256" key="1">
    <source>
        <dbReference type="ARBA" id="ARBA00004651"/>
    </source>
</evidence>
<dbReference type="InterPro" id="IPR003593">
    <property type="entry name" value="AAA+_ATPase"/>
</dbReference>
<dbReference type="GO" id="GO:0005886">
    <property type="term" value="C:plasma membrane"/>
    <property type="evidence" value="ECO:0007669"/>
    <property type="project" value="UniProtKB-SubCell"/>
</dbReference>
<feature type="transmembrane region" description="Helical" evidence="10">
    <location>
        <begin position="729"/>
        <end position="749"/>
    </location>
</feature>
<comment type="subcellular location">
    <subcellularLocation>
        <location evidence="1">Cell membrane</location>
        <topology evidence="1">Multi-pass membrane protein</topology>
    </subcellularLocation>
</comment>
<feature type="transmembrane region" description="Helical" evidence="10">
    <location>
        <begin position="523"/>
        <end position="544"/>
    </location>
</feature>
<dbReference type="CDD" id="cd03215">
    <property type="entry name" value="ABC_Carb_Monos_II"/>
    <property type="match status" value="1"/>
</dbReference>
<dbReference type="PATRIC" id="fig|1121877.4.peg.3176"/>
<dbReference type="InterPro" id="IPR050107">
    <property type="entry name" value="ABC_carbohydrate_import_ATPase"/>
</dbReference>
<evidence type="ECO:0000256" key="6">
    <source>
        <dbReference type="ARBA" id="ARBA00022741"/>
    </source>
</evidence>
<dbReference type="GeneID" id="78373789"/>
<dbReference type="STRING" id="1121877.FEAC_28210"/>
<evidence type="ECO:0000259" key="11">
    <source>
        <dbReference type="PROSITE" id="PS50893"/>
    </source>
</evidence>
<keyword evidence="9 10" id="KW-0472">Membrane</keyword>
<feature type="domain" description="ABC transporter" evidence="11">
    <location>
        <begin position="17"/>
        <end position="501"/>
    </location>
</feature>
<dbReference type="GO" id="GO:0016887">
    <property type="term" value="F:ATP hydrolysis activity"/>
    <property type="evidence" value="ECO:0007669"/>
    <property type="project" value="InterPro"/>
</dbReference>
<evidence type="ECO:0000256" key="8">
    <source>
        <dbReference type="ARBA" id="ARBA00022989"/>
    </source>
</evidence>
<dbReference type="PANTHER" id="PTHR43790:SF9">
    <property type="entry name" value="GALACTOFURANOSE TRANSPORTER ATP-BINDING PROTEIN YTFR"/>
    <property type="match status" value="1"/>
</dbReference>
<dbReference type="Pfam" id="PF00005">
    <property type="entry name" value="ABC_tran"/>
    <property type="match status" value="2"/>
</dbReference>
<feature type="transmembrane region" description="Helical" evidence="10">
    <location>
        <begin position="614"/>
        <end position="632"/>
    </location>
</feature>
<comment type="caution">
    <text evidence="12">The sequence shown here is derived from an EMBL/GenBank/DDBJ whole genome shotgun (WGS) entry which is preliminary data.</text>
</comment>
<dbReference type="SUPFAM" id="SSF52540">
    <property type="entry name" value="P-loop containing nucleoside triphosphate hydrolases"/>
    <property type="match status" value="2"/>
</dbReference>
<feature type="transmembrane region" description="Helical" evidence="10">
    <location>
        <begin position="639"/>
        <end position="659"/>
    </location>
</feature>
<evidence type="ECO:0000256" key="9">
    <source>
        <dbReference type="ARBA" id="ARBA00023136"/>
    </source>
</evidence>
<dbReference type="Pfam" id="PF02653">
    <property type="entry name" value="BPD_transp_2"/>
    <property type="match status" value="1"/>
</dbReference>
<organism evidence="12 13">
    <name type="scientific">Ferrimicrobium acidiphilum DSM 19497</name>
    <dbReference type="NCBI Taxonomy" id="1121877"/>
    <lineage>
        <taxon>Bacteria</taxon>
        <taxon>Bacillati</taxon>
        <taxon>Actinomycetota</taxon>
        <taxon>Acidimicrobiia</taxon>
        <taxon>Acidimicrobiales</taxon>
        <taxon>Acidimicrobiaceae</taxon>
        <taxon>Ferrimicrobium</taxon>
    </lineage>
</organism>
<keyword evidence="3" id="KW-1003">Cell membrane</keyword>
<keyword evidence="7 12" id="KW-0067">ATP-binding</keyword>
<gene>
    <name evidence="12" type="primary">rbsA</name>
    <name evidence="12" type="ORF">FEAC_28210</name>
</gene>
<keyword evidence="13" id="KW-1185">Reference proteome</keyword>
<feature type="transmembrane region" description="Helical" evidence="10">
    <location>
        <begin position="679"/>
        <end position="700"/>
    </location>
</feature>
<dbReference type="EC" id="3.6.3.17" evidence="12"/>
<accession>A0A0D8FQ77</accession>
<dbReference type="PROSITE" id="PS50893">
    <property type="entry name" value="ABC_TRANSPORTER_2"/>
    <property type="match status" value="1"/>
</dbReference>
<feature type="transmembrane region" description="Helical" evidence="10">
    <location>
        <begin position="813"/>
        <end position="833"/>
    </location>
</feature>
<keyword evidence="5" id="KW-0677">Repeat</keyword>
<keyword evidence="8 10" id="KW-1133">Transmembrane helix</keyword>
<reference evidence="12 13" key="1">
    <citation type="submission" date="2015-01" db="EMBL/GenBank/DDBJ databases">
        <title>Draft genome of the acidophilic iron oxidizer Ferrimicrobium acidiphilum strain T23.</title>
        <authorList>
            <person name="Poehlein A."/>
            <person name="Eisen S."/>
            <person name="Schloemann M."/>
            <person name="Johnson B.D."/>
            <person name="Daniel R."/>
            <person name="Muehling M."/>
        </authorList>
    </citation>
    <scope>NUCLEOTIDE SEQUENCE [LARGE SCALE GENOMIC DNA]</scope>
    <source>
        <strain evidence="12 13">T23</strain>
    </source>
</reference>
<name>A0A0D8FQ77_9ACTN</name>
<evidence type="ECO:0000256" key="5">
    <source>
        <dbReference type="ARBA" id="ARBA00022737"/>
    </source>
</evidence>
<evidence type="ECO:0000256" key="7">
    <source>
        <dbReference type="ARBA" id="ARBA00022840"/>
    </source>
</evidence>
<dbReference type="InterPro" id="IPR027417">
    <property type="entry name" value="P-loop_NTPase"/>
</dbReference>
<dbReference type="GO" id="GO:0005524">
    <property type="term" value="F:ATP binding"/>
    <property type="evidence" value="ECO:0007669"/>
    <property type="project" value="UniProtKB-KW"/>
</dbReference>
<evidence type="ECO:0000256" key="2">
    <source>
        <dbReference type="ARBA" id="ARBA00022448"/>
    </source>
</evidence>
<keyword evidence="2" id="KW-0813">Transport</keyword>
<proteinExistence type="predicted"/>
<evidence type="ECO:0000256" key="4">
    <source>
        <dbReference type="ARBA" id="ARBA00022692"/>
    </source>
</evidence>
<feature type="transmembrane region" description="Helical" evidence="10">
    <location>
        <begin position="786"/>
        <end position="807"/>
    </location>
</feature>
<keyword evidence="12" id="KW-0378">Hydrolase</keyword>
<dbReference type="CDD" id="cd03216">
    <property type="entry name" value="ABC_Carb_Monos_I"/>
    <property type="match status" value="1"/>
</dbReference>
<dbReference type="AlphaFoldDB" id="A0A0D8FQ77"/>
<dbReference type="PANTHER" id="PTHR43790">
    <property type="entry name" value="CARBOHYDRATE TRANSPORT ATP-BINDING PROTEIN MG119-RELATED"/>
    <property type="match status" value="1"/>
</dbReference>
<dbReference type="EMBL" id="JXUW01000041">
    <property type="protein sequence ID" value="KJE75445.1"/>
    <property type="molecule type" value="Genomic_DNA"/>
</dbReference>
<evidence type="ECO:0000256" key="10">
    <source>
        <dbReference type="SAM" id="Phobius"/>
    </source>
</evidence>
<dbReference type="InterPro" id="IPR003439">
    <property type="entry name" value="ABC_transporter-like_ATP-bd"/>
</dbReference>
<dbReference type="OrthoDB" id="7757085at2"/>
<dbReference type="Proteomes" id="UP000032336">
    <property type="component" value="Unassembled WGS sequence"/>
</dbReference>
<keyword evidence="4 10" id="KW-0812">Transmembrane</keyword>
<feature type="transmembrane region" description="Helical" evidence="10">
    <location>
        <begin position="584"/>
        <end position="602"/>
    </location>
</feature>
<feature type="transmembrane region" description="Helical" evidence="10">
    <location>
        <begin position="761"/>
        <end position="779"/>
    </location>
</feature>
<feature type="transmembrane region" description="Helical" evidence="10">
    <location>
        <begin position="556"/>
        <end position="577"/>
    </location>
</feature>
<evidence type="ECO:0000256" key="3">
    <source>
        <dbReference type="ARBA" id="ARBA00022475"/>
    </source>
</evidence>
<dbReference type="CDD" id="cd06579">
    <property type="entry name" value="TM_PBP1_transp_AraH_like"/>
    <property type="match status" value="1"/>
</dbReference>
<dbReference type="GO" id="GO:0022857">
    <property type="term" value="F:transmembrane transporter activity"/>
    <property type="evidence" value="ECO:0007669"/>
    <property type="project" value="InterPro"/>
</dbReference>
<dbReference type="Gene3D" id="3.40.50.300">
    <property type="entry name" value="P-loop containing nucleotide triphosphate hydrolases"/>
    <property type="match status" value="2"/>
</dbReference>
<dbReference type="RefSeq" id="WP_035391873.1">
    <property type="nucleotide sequence ID" value="NZ_JQKF01000063.1"/>
</dbReference>
<dbReference type="InterPro" id="IPR001851">
    <property type="entry name" value="ABC_transp_permease"/>
</dbReference>
<protein>
    <submittedName>
        <fullName evidence="12">Ribose import ATP-binding protein RbsA</fullName>
        <ecNumber evidence="12">3.6.3.17</ecNumber>
    </submittedName>
</protein>
<evidence type="ECO:0000313" key="13">
    <source>
        <dbReference type="Proteomes" id="UP000032336"/>
    </source>
</evidence>
<sequence length="840" mass="88041">MRDPSSVAESEVVSDTLMLTRVSKSYDGVSVLEDVSMSVAPGQVHAILGENGAGKSTLMSIISGDIRADGGRVVVAGHDLVEASPAVANEYGVGVVYQNPALLDDLSVWENLALAVAKQHLPESGNLIEWAEERISVVDARINPRALVADLLPVDREWLEIAKALSIDLKLLILDEPTAVMGTAETMTLFSIIRNLAAQGVAILYISHRIPEIREIADKVTILRDGRVQGVFDVPSVGDADMLALVAGRQLAAGLPARTTSPGDVILRCEDISSRRLGGVNFEVRAGEILGLGGAVGNGQTELIRVLAGLEQSGGRVIYQGRELRRRPSKVRKAGLVYISHDRGGEGIFPGLSVRKNTTAEALRSFASLGFVNPKEERDVANVALSRLSVRMPGHNATIDALSGGSQQKVVFSRALLVDPGVLLCDEPTQGIDIASRLEIYELLRSLADRGVAIVVVSSDTAELAQLCDRVLVFSRGQIAAELVGQAITGQAITGQAMTARSNVVTKDVGPAAVRSGTRLVRWLSGGTIASLMLLVAIVVVGAVTSLSASSYLSSYNLQSVFFLAAILVLVSLGELAPLLTGGIDLAVGPLMAVTIVVMSFFESSANNLESQLLGVVAVLCIGLAVGLFHTLLIRVLKLAPIITTVITYIGLQGVALIMRPTPGGSASTGFVSLFNVALGPIPVVFLIAIGATVAWEIALRRTRFGMALRAVGSNARSSHRVGVRVGRVVLYAYVISAVMAVLAGILLYAQVGIGDPSVGINYSLDAIAAVVLGGASVYGGRGSFIGAALGAILLSQLDGVLSFLNLSQAWQYWFPGGLIVLAGFGFSHLVGIGRAKSAK</sequence>